<reference evidence="2" key="1">
    <citation type="journal article" date="2011" name="PLoS ONE">
        <title>The genome of Akkermansia muciniphila, a dedicated intestinal mucin degrader, and its use in exploring intestinal metagenomes.</title>
        <authorList>
            <person name="van Passel M.W."/>
            <person name="Kant R."/>
            <person name="Zoetendal E.G."/>
            <person name="Plugge C.M."/>
            <person name="Derrien M."/>
            <person name="Malfatti S.A."/>
            <person name="Chain P.S."/>
            <person name="Woyke T."/>
            <person name="Palva A."/>
            <person name="de Vos W.M."/>
            <person name="Smidt H."/>
        </authorList>
    </citation>
    <scope>NUCLEOTIDE SEQUENCE [LARGE SCALE GENOMIC DNA]</scope>
    <source>
        <strain evidence="2">ATCC BAA-835 / DSM 22959 / JCM 33894 / BCRC 81048 / CCUG 64013 / CIP 107961 / Muc</strain>
    </source>
</reference>
<evidence type="ECO:0000313" key="1">
    <source>
        <dbReference type="EMBL" id="ACD04861.1"/>
    </source>
</evidence>
<organism evidence="1 2">
    <name type="scientific">Akkermansia muciniphila (strain ATCC BAA-835 / DSM 22959 / JCM 33894 / BCRC 81048 / CCUG 64013 / CIP 107961 / Muc)</name>
    <dbReference type="NCBI Taxonomy" id="349741"/>
    <lineage>
        <taxon>Bacteria</taxon>
        <taxon>Pseudomonadati</taxon>
        <taxon>Verrucomicrobiota</taxon>
        <taxon>Verrucomicrobiia</taxon>
        <taxon>Verrucomicrobiales</taxon>
        <taxon>Akkermansiaceae</taxon>
        <taxon>Akkermansia</taxon>
    </lineage>
</organism>
<dbReference type="OrthoDB" id="10005842at2"/>
<dbReference type="HOGENOM" id="CLU_2393336_0_0_0"/>
<sequence length="93" mass="11478">MKHLLHYFPNHPREEECYIRLAGYREEEEIDELIYRTVGRIPGSEFLFRGNRGKRYEKKLRTSRVSHINDRYMHPLDIAIRDRKQKEQEARKY</sequence>
<dbReference type="AlphaFoldDB" id="B2UQX6"/>
<protein>
    <submittedName>
        <fullName evidence="1">Uncharacterized protein</fullName>
    </submittedName>
</protein>
<dbReference type="STRING" id="349741.Amuc_1035"/>
<dbReference type="Proteomes" id="UP000001031">
    <property type="component" value="Chromosome"/>
</dbReference>
<gene>
    <name evidence="1" type="ordered locus">Amuc_1035</name>
</gene>
<evidence type="ECO:0000313" key="2">
    <source>
        <dbReference type="Proteomes" id="UP000001031"/>
    </source>
</evidence>
<dbReference type="KEGG" id="amu:Amuc_1035"/>
<keyword evidence="2" id="KW-1185">Reference proteome</keyword>
<name>B2UQX6_AKKM8</name>
<dbReference type="EMBL" id="CP001071">
    <property type="protein sequence ID" value="ACD04861.1"/>
    <property type="molecule type" value="Genomic_DNA"/>
</dbReference>
<proteinExistence type="predicted"/>
<accession>B2UQX6</accession>
<dbReference type="RefSeq" id="WP_012420076.1">
    <property type="nucleotide sequence ID" value="NC_010655.1"/>
</dbReference>
<dbReference type="PaxDb" id="349741-Amuc_1035"/>
<dbReference type="GeneID" id="60881824"/>